<accession>A0AA41W3S8</accession>
<dbReference type="AlphaFoldDB" id="A0AA41W3S8"/>
<comment type="caution">
    <text evidence="1">The sequence shown here is derived from an EMBL/GenBank/DDBJ whole genome shotgun (WGS) entry which is preliminary data.</text>
</comment>
<sequence>MAQRVRTRFTTREAMYYLRARPQFNEFSDQYLSDLIASVVTASDNKDLSLLSLAQIENELCQDPFSAMA</sequence>
<proteinExistence type="predicted"/>
<gene>
    <name evidence="1" type="ORF">NAF29_01185</name>
</gene>
<dbReference type="EMBL" id="JAMQGP010000001">
    <property type="protein sequence ID" value="MCM2678282.1"/>
    <property type="molecule type" value="Genomic_DNA"/>
</dbReference>
<organism evidence="1 2">
    <name type="scientific">Echinimonas agarilytica</name>
    <dbReference type="NCBI Taxonomy" id="1215918"/>
    <lineage>
        <taxon>Bacteria</taxon>
        <taxon>Pseudomonadati</taxon>
        <taxon>Pseudomonadota</taxon>
        <taxon>Gammaproteobacteria</taxon>
        <taxon>Alteromonadales</taxon>
        <taxon>Echinimonadaceae</taxon>
        <taxon>Echinimonas</taxon>
    </lineage>
</organism>
<dbReference type="Proteomes" id="UP001165393">
    <property type="component" value="Unassembled WGS sequence"/>
</dbReference>
<protein>
    <submittedName>
        <fullName evidence="1">Uncharacterized protein</fullName>
    </submittedName>
</protein>
<keyword evidence="2" id="KW-1185">Reference proteome</keyword>
<evidence type="ECO:0000313" key="2">
    <source>
        <dbReference type="Proteomes" id="UP001165393"/>
    </source>
</evidence>
<evidence type="ECO:0000313" key="1">
    <source>
        <dbReference type="EMBL" id="MCM2678282.1"/>
    </source>
</evidence>
<reference evidence="1 2" key="1">
    <citation type="journal article" date="2013" name="Antonie Van Leeuwenhoek">
        <title>Echinimonas agarilytica gen. nov., sp. nov., a new gammaproteobacterium isolated from the sea urchin Strongylocentrotus intermedius.</title>
        <authorList>
            <person name="Nedashkovskaya O.I."/>
            <person name="Stenkova A.M."/>
            <person name="Zhukova N.V."/>
            <person name="Van Trappen S."/>
            <person name="Lee J.S."/>
            <person name="Kim S.B."/>
        </authorList>
    </citation>
    <scope>NUCLEOTIDE SEQUENCE [LARGE SCALE GENOMIC DNA]</scope>
    <source>
        <strain evidence="1 2">KMM 6351</strain>
    </source>
</reference>
<name>A0AA41W3S8_9GAMM</name>
<dbReference type="RefSeq" id="WP_251259625.1">
    <property type="nucleotide sequence ID" value="NZ_JAMQGP010000001.1"/>
</dbReference>